<sequence>MHLSVVVLEYYQLPPEILRPLIQNKQNKMICSGSQKADIYQLGMVIYQILYHTRPFSDKSDMTSRELVTTICHGNKGNPLYPSLPNDNDYTLRLTSIMQQCWSTKLDTRPALYAISDAVAREFEK</sequence>
<dbReference type="InterPro" id="IPR000719">
    <property type="entry name" value="Prot_kinase_dom"/>
</dbReference>
<dbReference type="GO" id="GO:0005524">
    <property type="term" value="F:ATP binding"/>
    <property type="evidence" value="ECO:0007669"/>
    <property type="project" value="InterPro"/>
</dbReference>
<gene>
    <name evidence="2" type="ORF">ANCDUO_19524</name>
</gene>
<dbReference type="OrthoDB" id="5862383at2759"/>
<dbReference type="EMBL" id="KN749853">
    <property type="protein sequence ID" value="KIH50397.1"/>
    <property type="molecule type" value="Genomic_DNA"/>
</dbReference>
<dbReference type="Gene3D" id="1.10.510.10">
    <property type="entry name" value="Transferase(Phosphotransferase) domain 1"/>
    <property type="match status" value="1"/>
</dbReference>
<evidence type="ECO:0000313" key="2">
    <source>
        <dbReference type="EMBL" id="KIH50397.1"/>
    </source>
</evidence>
<reference evidence="2 3" key="1">
    <citation type="submission" date="2013-12" db="EMBL/GenBank/DDBJ databases">
        <title>Draft genome of the parsitic nematode Ancylostoma duodenale.</title>
        <authorList>
            <person name="Mitreva M."/>
        </authorList>
    </citation>
    <scope>NUCLEOTIDE SEQUENCE [LARGE SCALE GENOMIC DNA]</scope>
    <source>
        <strain evidence="2 3">Zhejiang</strain>
    </source>
</reference>
<dbReference type="Pfam" id="PF07714">
    <property type="entry name" value="PK_Tyr_Ser-Thr"/>
    <property type="match status" value="1"/>
</dbReference>
<proteinExistence type="predicted"/>
<name>A0A0C2CKV5_9BILA</name>
<dbReference type="AlphaFoldDB" id="A0A0C2CKV5"/>
<dbReference type="InterPro" id="IPR011009">
    <property type="entry name" value="Kinase-like_dom_sf"/>
</dbReference>
<keyword evidence="3" id="KW-1185">Reference proteome</keyword>
<dbReference type="GO" id="GO:0004672">
    <property type="term" value="F:protein kinase activity"/>
    <property type="evidence" value="ECO:0007669"/>
    <property type="project" value="InterPro"/>
</dbReference>
<accession>A0A0C2CKV5</accession>
<feature type="domain" description="Protein kinase" evidence="1">
    <location>
        <begin position="1"/>
        <end position="124"/>
    </location>
</feature>
<dbReference type="SUPFAM" id="SSF56112">
    <property type="entry name" value="Protein kinase-like (PK-like)"/>
    <property type="match status" value="1"/>
</dbReference>
<feature type="non-terminal residue" evidence="2">
    <location>
        <position position="125"/>
    </location>
</feature>
<evidence type="ECO:0000313" key="3">
    <source>
        <dbReference type="Proteomes" id="UP000054047"/>
    </source>
</evidence>
<organism evidence="2 3">
    <name type="scientific">Ancylostoma duodenale</name>
    <dbReference type="NCBI Taxonomy" id="51022"/>
    <lineage>
        <taxon>Eukaryota</taxon>
        <taxon>Metazoa</taxon>
        <taxon>Ecdysozoa</taxon>
        <taxon>Nematoda</taxon>
        <taxon>Chromadorea</taxon>
        <taxon>Rhabditida</taxon>
        <taxon>Rhabditina</taxon>
        <taxon>Rhabditomorpha</taxon>
        <taxon>Strongyloidea</taxon>
        <taxon>Ancylostomatidae</taxon>
        <taxon>Ancylostomatinae</taxon>
        <taxon>Ancylostoma</taxon>
    </lineage>
</organism>
<evidence type="ECO:0000259" key="1">
    <source>
        <dbReference type="PROSITE" id="PS50011"/>
    </source>
</evidence>
<dbReference type="InterPro" id="IPR001245">
    <property type="entry name" value="Ser-Thr/Tyr_kinase_cat_dom"/>
</dbReference>
<dbReference type="Proteomes" id="UP000054047">
    <property type="component" value="Unassembled WGS sequence"/>
</dbReference>
<protein>
    <recommendedName>
        <fullName evidence="1">Protein kinase domain-containing protein</fullName>
    </recommendedName>
</protein>
<dbReference type="PROSITE" id="PS50011">
    <property type="entry name" value="PROTEIN_KINASE_DOM"/>
    <property type="match status" value="1"/>
</dbReference>